<organism evidence="1 2">
    <name type="scientific">Jiangella asiatica</name>
    <dbReference type="NCBI Taxonomy" id="2530372"/>
    <lineage>
        <taxon>Bacteria</taxon>
        <taxon>Bacillati</taxon>
        <taxon>Actinomycetota</taxon>
        <taxon>Actinomycetes</taxon>
        <taxon>Jiangellales</taxon>
        <taxon>Jiangellaceae</taxon>
        <taxon>Jiangella</taxon>
    </lineage>
</organism>
<dbReference type="GO" id="GO:0005737">
    <property type="term" value="C:cytoplasm"/>
    <property type="evidence" value="ECO:0007669"/>
    <property type="project" value="TreeGrafter"/>
</dbReference>
<reference evidence="1 2" key="1">
    <citation type="submission" date="2019-03" db="EMBL/GenBank/DDBJ databases">
        <title>Draft genome sequences of novel Actinobacteria.</title>
        <authorList>
            <person name="Sahin N."/>
            <person name="Ay H."/>
            <person name="Saygin H."/>
        </authorList>
    </citation>
    <scope>NUCLEOTIDE SEQUENCE [LARGE SCALE GENOMIC DNA]</scope>
    <source>
        <strain evidence="1 2">5K138</strain>
    </source>
</reference>
<accession>A0A4V6PFM9</accession>
<dbReference type="PANTHER" id="PTHR30143:SF0">
    <property type="entry name" value="2-KETO-4-PENTENOATE HYDRATASE"/>
    <property type="match status" value="1"/>
</dbReference>
<gene>
    <name evidence="1" type="ORF">E1269_13110</name>
</gene>
<dbReference type="RefSeq" id="WP_131895136.1">
    <property type="nucleotide sequence ID" value="NZ_SMKZ01000016.1"/>
</dbReference>
<dbReference type="AlphaFoldDB" id="A0A4V6PFM9"/>
<dbReference type="SUPFAM" id="SSF56529">
    <property type="entry name" value="FAH"/>
    <property type="match status" value="1"/>
</dbReference>
<name>A0A4V6PFM9_9ACTN</name>
<dbReference type="FunCoup" id="A0A4V6PFM9">
    <property type="interactions" value="3"/>
</dbReference>
<protein>
    <submittedName>
        <fullName evidence="1">2-keto-4-pentenoate hydratase</fullName>
    </submittedName>
</protein>
<sequence>MDTATIERLGTEIYRAEREATALRPLSSRHPGLDPAAAYQVQEHYARLRTADGARLVGRKIGCTSTAIQELFGIDTPDYGQLFDDMVVGTGVPIPIDRLIAPMVEPEIGFLLAADVRGPDATAAGVLAATDRVVPAVEIIDSRIEDWRIEFVDTVADNGSSARYVLGPPVPLDGRDLVVEQVVLTGDGTELYRGDGAAVLGHPAAAVAWLANVLAGYDRHLPAGSLVLSGSMTRAAPAVRGRSYQATFTSLGTVSCRFV</sequence>
<dbReference type="Gene3D" id="3.90.850.10">
    <property type="entry name" value="Fumarylacetoacetase-like, C-terminal domain"/>
    <property type="match status" value="1"/>
</dbReference>
<dbReference type="GO" id="GO:0008684">
    <property type="term" value="F:2-oxopent-4-enoate hydratase activity"/>
    <property type="evidence" value="ECO:0007669"/>
    <property type="project" value="TreeGrafter"/>
</dbReference>
<dbReference type="InParanoid" id="A0A4V6PFM9"/>
<comment type="caution">
    <text evidence="1">The sequence shown here is derived from an EMBL/GenBank/DDBJ whole genome shotgun (WGS) entry which is preliminary data.</text>
</comment>
<evidence type="ECO:0000313" key="2">
    <source>
        <dbReference type="Proteomes" id="UP000294739"/>
    </source>
</evidence>
<dbReference type="OrthoDB" id="9792137at2"/>
<dbReference type="InterPro" id="IPR050772">
    <property type="entry name" value="Hydratase-Decarb/MhpD_sf"/>
</dbReference>
<proteinExistence type="predicted"/>
<dbReference type="Proteomes" id="UP000294739">
    <property type="component" value="Unassembled WGS sequence"/>
</dbReference>
<dbReference type="PANTHER" id="PTHR30143">
    <property type="entry name" value="ACID HYDRATASE"/>
    <property type="match status" value="1"/>
</dbReference>
<dbReference type="EMBL" id="SMKZ01000016">
    <property type="protein sequence ID" value="TDE09908.1"/>
    <property type="molecule type" value="Genomic_DNA"/>
</dbReference>
<keyword evidence="2" id="KW-1185">Reference proteome</keyword>
<dbReference type="InterPro" id="IPR036663">
    <property type="entry name" value="Fumarylacetoacetase_C_sf"/>
</dbReference>
<evidence type="ECO:0000313" key="1">
    <source>
        <dbReference type="EMBL" id="TDE09908.1"/>
    </source>
</evidence>